<protein>
    <submittedName>
        <fullName evidence="1">Uncharacterized protein</fullName>
    </submittedName>
</protein>
<name>A0A2P2BSD4_9FIRM</name>
<sequence>MEEIYRLIEEKIKNSGYQRSVSGEEIYEEICDEIEDKDNGSYIFMSKKEDDVLFEYKIDVMDENFNLSYLDINSPEGKFHIDFDAE</sequence>
<accession>A0A2P2BSD4</accession>
<keyword evidence="2" id="KW-1185">Reference proteome</keyword>
<evidence type="ECO:0000313" key="1">
    <source>
        <dbReference type="EMBL" id="CEI73295.1"/>
    </source>
</evidence>
<dbReference type="Proteomes" id="UP000245695">
    <property type="component" value="Chromosome 1"/>
</dbReference>
<gene>
    <name evidence="1" type="ORF">FRIFI_1764</name>
</gene>
<dbReference type="AlphaFoldDB" id="A0A2P2BSD4"/>
<proteinExistence type="predicted"/>
<organism evidence="1 2">
    <name type="scientific">Romboutsia hominis</name>
    <dbReference type="NCBI Taxonomy" id="1507512"/>
    <lineage>
        <taxon>Bacteria</taxon>
        <taxon>Bacillati</taxon>
        <taxon>Bacillota</taxon>
        <taxon>Clostridia</taxon>
        <taxon>Peptostreptococcales</taxon>
        <taxon>Peptostreptococcaceae</taxon>
        <taxon>Romboutsia</taxon>
    </lineage>
</organism>
<reference evidence="1 2" key="1">
    <citation type="submission" date="2014-09" db="EMBL/GenBank/DDBJ databases">
        <authorList>
            <person name="Hornung B.V."/>
        </authorList>
    </citation>
    <scope>NUCLEOTIDE SEQUENCE [LARGE SCALE GENOMIC DNA]</scope>
    <source>
        <strain evidence="1 2">FRIFI</strain>
    </source>
</reference>
<evidence type="ECO:0000313" key="2">
    <source>
        <dbReference type="Proteomes" id="UP000245695"/>
    </source>
</evidence>
<dbReference type="EMBL" id="LN650648">
    <property type="protein sequence ID" value="CEI73295.1"/>
    <property type="molecule type" value="Genomic_DNA"/>
</dbReference>
<dbReference type="KEGG" id="rhom:FRIFI_1764"/>
<dbReference type="RefSeq" id="WP_092925163.1">
    <property type="nucleotide sequence ID" value="NZ_FJTZ01000012.1"/>
</dbReference>